<dbReference type="Gene3D" id="3.20.20.70">
    <property type="entry name" value="Aldolase class I"/>
    <property type="match status" value="1"/>
</dbReference>
<keyword evidence="6 8" id="KW-0057">Aromatic amino acid biosynthesis</keyword>
<proteinExistence type="inferred from homology"/>
<dbReference type="PANTHER" id="PTHR21225:SF12">
    <property type="entry name" value="PHOSPHO-2-DEHYDRO-3-DEOXYHEPTONATE ALDOLASE, TYROSINE-INHIBITED"/>
    <property type="match status" value="1"/>
</dbReference>
<comment type="function">
    <text evidence="1 8">Stereospecific condensation of phosphoenolpyruvate (PEP) and D-erythrose-4-phosphate (E4P) giving rise to 3-deoxy-D-arabino-heptulosonate-7-phosphate (DAHP).</text>
</comment>
<evidence type="ECO:0000256" key="6">
    <source>
        <dbReference type="ARBA" id="ARBA00023141"/>
    </source>
</evidence>
<dbReference type="GO" id="GO:0003849">
    <property type="term" value="F:3-deoxy-7-phosphoheptulonate synthase activity"/>
    <property type="evidence" value="ECO:0007669"/>
    <property type="project" value="UniProtKB-EC"/>
</dbReference>
<comment type="catalytic activity">
    <reaction evidence="7 8">
        <text>D-erythrose 4-phosphate + phosphoenolpyruvate + H2O = 7-phospho-2-dehydro-3-deoxy-D-arabino-heptonate + phosphate</text>
        <dbReference type="Rhea" id="RHEA:14717"/>
        <dbReference type="ChEBI" id="CHEBI:15377"/>
        <dbReference type="ChEBI" id="CHEBI:16897"/>
        <dbReference type="ChEBI" id="CHEBI:43474"/>
        <dbReference type="ChEBI" id="CHEBI:58394"/>
        <dbReference type="ChEBI" id="CHEBI:58702"/>
        <dbReference type="EC" id="2.5.1.54"/>
    </reaction>
</comment>
<comment type="pathway">
    <text evidence="2 8">Metabolic intermediate biosynthesis; chorismate biosynthesis; chorismate from D-erythrose 4-phosphate and phosphoenolpyruvate: step 1/7.</text>
</comment>
<evidence type="ECO:0000256" key="8">
    <source>
        <dbReference type="PIRNR" id="PIRNR001361"/>
    </source>
</evidence>
<evidence type="ECO:0000256" key="5">
    <source>
        <dbReference type="ARBA" id="ARBA00022679"/>
    </source>
</evidence>
<dbReference type="InterPro" id="IPR006218">
    <property type="entry name" value="DAHP1/KDSA"/>
</dbReference>
<dbReference type="EMBL" id="JBHMBW010000060">
    <property type="protein sequence ID" value="MFB9629495.1"/>
    <property type="molecule type" value="Genomic_DNA"/>
</dbReference>
<reference evidence="10 11" key="1">
    <citation type="submission" date="2024-09" db="EMBL/GenBank/DDBJ databases">
        <authorList>
            <person name="Sun Q."/>
            <person name="Mori K."/>
        </authorList>
    </citation>
    <scope>NUCLEOTIDE SEQUENCE [LARGE SCALE GENOMIC DNA]</scope>
    <source>
        <strain evidence="10 11">JCM 3143</strain>
    </source>
</reference>
<protein>
    <recommendedName>
        <fullName evidence="8">Phospho-2-dehydro-3-deoxyheptonate aldolase</fullName>
        <ecNumber evidence="8">2.5.1.54</ecNumber>
    </recommendedName>
</protein>
<evidence type="ECO:0000256" key="7">
    <source>
        <dbReference type="ARBA" id="ARBA00047508"/>
    </source>
</evidence>
<dbReference type="EC" id="2.5.1.54" evidence="8"/>
<dbReference type="PANTHER" id="PTHR21225">
    <property type="entry name" value="PHOSPHO-2-DEHYDRO-3-DEOXYHEPTONATE ALDOLASE DAHP SYNTHETASE"/>
    <property type="match status" value="1"/>
</dbReference>
<sequence length="353" mass="37849">MTVTRDLRITSFEALSAPAELRAELPLGEEKEEFVAASRRAVRDILAGDDDRLLLVIGPCSVHDPEAALDYARRLAAATRGMEDALCVVMRVYFEKPRTTIGWKGLINDPDIDGGHDVRRGLHLARTVLLDVLGTGLPVGCEFLEPTSPQYIADAVTWGAIGARTPESQVHRQLTSGLSMPVGFKNATDGDVQVAIDGVHAAAHPQVFFGIDDEGRAAVVSTKGNPDCHIILRGGRGGPNYDVDSVGDALALLRKAQRPERLIVDASHGNSGKDHVRQAAVVRELAARIAEGEEGIAGLMVESFIVPGRQEPGPREGLTYGQSITDSCVGWDETERLLDVLAAAARSRRASKS</sequence>
<name>A0ABV5SCV4_9ACTN</name>
<dbReference type="RefSeq" id="WP_344987319.1">
    <property type="nucleotide sequence ID" value="NZ_BAAAXV010000001.1"/>
</dbReference>
<evidence type="ECO:0000313" key="10">
    <source>
        <dbReference type="EMBL" id="MFB9629495.1"/>
    </source>
</evidence>
<dbReference type="Proteomes" id="UP001589532">
    <property type="component" value="Unassembled WGS sequence"/>
</dbReference>
<feature type="domain" description="DAHP synthetase I/KDSA" evidence="9">
    <location>
        <begin position="40"/>
        <end position="337"/>
    </location>
</feature>
<evidence type="ECO:0000256" key="3">
    <source>
        <dbReference type="ARBA" id="ARBA00007985"/>
    </source>
</evidence>
<dbReference type="InterPro" id="IPR006219">
    <property type="entry name" value="DAHP_synth_1"/>
</dbReference>
<keyword evidence="4 8" id="KW-0028">Amino-acid biosynthesis</keyword>
<evidence type="ECO:0000256" key="2">
    <source>
        <dbReference type="ARBA" id="ARBA00004688"/>
    </source>
</evidence>
<dbReference type="SUPFAM" id="SSF51569">
    <property type="entry name" value="Aldolase"/>
    <property type="match status" value="1"/>
</dbReference>
<dbReference type="Pfam" id="PF00793">
    <property type="entry name" value="DAHP_synth_1"/>
    <property type="match status" value="1"/>
</dbReference>
<evidence type="ECO:0000256" key="4">
    <source>
        <dbReference type="ARBA" id="ARBA00022605"/>
    </source>
</evidence>
<dbReference type="NCBIfam" id="NF009395">
    <property type="entry name" value="PRK12755.1"/>
    <property type="match status" value="1"/>
</dbReference>
<evidence type="ECO:0000259" key="9">
    <source>
        <dbReference type="Pfam" id="PF00793"/>
    </source>
</evidence>
<gene>
    <name evidence="10" type="ORF">ACFFSA_41025</name>
</gene>
<comment type="similarity">
    <text evidence="3 8">Belongs to the class-I DAHP synthase family.</text>
</comment>
<dbReference type="PIRSF" id="PIRSF001361">
    <property type="entry name" value="DAHP_synthase"/>
    <property type="match status" value="1"/>
</dbReference>
<evidence type="ECO:0000313" key="11">
    <source>
        <dbReference type="Proteomes" id="UP001589532"/>
    </source>
</evidence>
<evidence type="ECO:0000256" key="1">
    <source>
        <dbReference type="ARBA" id="ARBA00003726"/>
    </source>
</evidence>
<accession>A0ABV5SCV4</accession>
<comment type="caution">
    <text evidence="10">The sequence shown here is derived from an EMBL/GenBank/DDBJ whole genome shotgun (WGS) entry which is preliminary data.</text>
</comment>
<keyword evidence="5 8" id="KW-0808">Transferase</keyword>
<keyword evidence="11" id="KW-1185">Reference proteome</keyword>
<organism evidence="10 11">
    <name type="scientific">Nonomuraea helvata</name>
    <dbReference type="NCBI Taxonomy" id="37484"/>
    <lineage>
        <taxon>Bacteria</taxon>
        <taxon>Bacillati</taxon>
        <taxon>Actinomycetota</taxon>
        <taxon>Actinomycetes</taxon>
        <taxon>Streptosporangiales</taxon>
        <taxon>Streptosporangiaceae</taxon>
        <taxon>Nonomuraea</taxon>
    </lineage>
</organism>
<dbReference type="InterPro" id="IPR013785">
    <property type="entry name" value="Aldolase_TIM"/>
</dbReference>
<dbReference type="NCBIfam" id="TIGR00034">
    <property type="entry name" value="aroFGH"/>
    <property type="match status" value="1"/>
</dbReference>